<protein>
    <submittedName>
        <fullName evidence="6">NAD(P)-dependent oxidoreductase</fullName>
        <ecNumber evidence="6">1.1.-.-</ecNumber>
    </submittedName>
</protein>
<evidence type="ECO:0000313" key="6">
    <source>
        <dbReference type="EMBL" id="MDT0348529.1"/>
    </source>
</evidence>
<dbReference type="EMBL" id="JAVREJ010000002">
    <property type="protein sequence ID" value="MDT0348529.1"/>
    <property type="molecule type" value="Genomic_DNA"/>
</dbReference>
<dbReference type="RefSeq" id="WP_311554457.1">
    <property type="nucleotide sequence ID" value="NZ_JAVREJ010000002.1"/>
</dbReference>
<evidence type="ECO:0000256" key="2">
    <source>
        <dbReference type="ARBA" id="ARBA00023002"/>
    </source>
</evidence>
<dbReference type="InterPro" id="IPR015815">
    <property type="entry name" value="HIBADH-related"/>
</dbReference>
<evidence type="ECO:0000256" key="1">
    <source>
        <dbReference type="ARBA" id="ARBA00009080"/>
    </source>
</evidence>
<dbReference type="InterPro" id="IPR029154">
    <property type="entry name" value="HIBADH-like_NADP-bd"/>
</dbReference>
<dbReference type="EC" id="1.1.-.-" evidence="6"/>
<evidence type="ECO:0000313" key="7">
    <source>
        <dbReference type="Proteomes" id="UP001183202"/>
    </source>
</evidence>
<dbReference type="Pfam" id="PF03446">
    <property type="entry name" value="NAD_binding_2"/>
    <property type="match status" value="1"/>
</dbReference>
<dbReference type="PANTHER" id="PTHR43060">
    <property type="entry name" value="3-HYDROXYISOBUTYRATE DEHYDROGENASE-LIKE 1, MITOCHONDRIAL-RELATED"/>
    <property type="match status" value="1"/>
</dbReference>
<dbReference type="Proteomes" id="UP001183202">
    <property type="component" value="Unassembled WGS sequence"/>
</dbReference>
<keyword evidence="3" id="KW-0520">NAD</keyword>
<sequence length="300" mass="30458">MTENDAGPRVGWVGLGAMGSPMAGCLARAGFAVTAYDIDPARAHALAVDGVAPATSIREAAAGSDVLGVMVATPDQVESVLFGDDAAADALPAGAVVVVMATVGPAPVRRWAQRLGRQQVDLVDAPVSGGAARAGAGHLLIMVGGTQTAVERVRPLLDAMARTAPHVGTAPGDGQKVKLVNQLLCGVHIAAAAEALAFAETLDLDPAATWEVLRGGAAASFMLDDRGARMVHGTDEVKSALDIFVKDMALVTDAARAGGFTAPLAEAAEQLYLTGHRAGLGRRDDSTVIEVLRGSPSTST</sequence>
<dbReference type="InterPro" id="IPR036291">
    <property type="entry name" value="NAD(P)-bd_dom_sf"/>
</dbReference>
<dbReference type="SUPFAM" id="SSF51735">
    <property type="entry name" value="NAD(P)-binding Rossmann-fold domains"/>
    <property type="match status" value="1"/>
</dbReference>
<comment type="similarity">
    <text evidence="1">Belongs to the HIBADH-related family.</text>
</comment>
<keyword evidence="2 6" id="KW-0560">Oxidoreductase</keyword>
<dbReference type="SUPFAM" id="SSF48179">
    <property type="entry name" value="6-phosphogluconate dehydrogenase C-terminal domain-like"/>
    <property type="match status" value="1"/>
</dbReference>
<evidence type="ECO:0000259" key="4">
    <source>
        <dbReference type="Pfam" id="PF03446"/>
    </source>
</evidence>
<name>A0ABU2N3S4_9PSEU</name>
<dbReference type="PANTHER" id="PTHR43060:SF15">
    <property type="entry name" value="3-HYDROXYISOBUTYRATE DEHYDROGENASE-LIKE 1, MITOCHONDRIAL-RELATED"/>
    <property type="match status" value="1"/>
</dbReference>
<gene>
    <name evidence="6" type="ORF">RM445_03215</name>
</gene>
<feature type="domain" description="6-phosphogluconate dehydrogenase NADP-binding" evidence="4">
    <location>
        <begin position="9"/>
        <end position="167"/>
    </location>
</feature>
<dbReference type="Pfam" id="PF14833">
    <property type="entry name" value="NAD_binding_11"/>
    <property type="match status" value="1"/>
</dbReference>
<dbReference type="InterPro" id="IPR006115">
    <property type="entry name" value="6PGDH_NADP-bd"/>
</dbReference>
<dbReference type="Gene3D" id="1.10.1040.10">
    <property type="entry name" value="N-(1-d-carboxylethyl)-l-norvaline Dehydrogenase, domain 2"/>
    <property type="match status" value="1"/>
</dbReference>
<dbReference type="InterPro" id="IPR013328">
    <property type="entry name" value="6PGD_dom2"/>
</dbReference>
<dbReference type="GO" id="GO:0016491">
    <property type="term" value="F:oxidoreductase activity"/>
    <property type="evidence" value="ECO:0007669"/>
    <property type="project" value="UniProtKB-KW"/>
</dbReference>
<comment type="caution">
    <text evidence="6">The sequence shown here is derived from an EMBL/GenBank/DDBJ whole genome shotgun (WGS) entry which is preliminary data.</text>
</comment>
<evidence type="ECO:0000256" key="3">
    <source>
        <dbReference type="ARBA" id="ARBA00023027"/>
    </source>
</evidence>
<accession>A0ABU2N3S4</accession>
<evidence type="ECO:0000259" key="5">
    <source>
        <dbReference type="Pfam" id="PF14833"/>
    </source>
</evidence>
<dbReference type="Gene3D" id="3.40.50.720">
    <property type="entry name" value="NAD(P)-binding Rossmann-like Domain"/>
    <property type="match status" value="1"/>
</dbReference>
<dbReference type="InterPro" id="IPR008927">
    <property type="entry name" value="6-PGluconate_DH-like_C_sf"/>
</dbReference>
<proteinExistence type="inferred from homology"/>
<keyword evidence="7" id="KW-1185">Reference proteome</keyword>
<dbReference type="PIRSF" id="PIRSF000103">
    <property type="entry name" value="HIBADH"/>
    <property type="match status" value="1"/>
</dbReference>
<feature type="domain" description="3-hydroxyisobutyrate dehydrogenase-like NAD-binding" evidence="5">
    <location>
        <begin position="172"/>
        <end position="292"/>
    </location>
</feature>
<organism evidence="6 7">
    <name type="scientific">Pseudonocardia charpentierae</name>
    <dbReference type="NCBI Taxonomy" id="3075545"/>
    <lineage>
        <taxon>Bacteria</taxon>
        <taxon>Bacillati</taxon>
        <taxon>Actinomycetota</taxon>
        <taxon>Actinomycetes</taxon>
        <taxon>Pseudonocardiales</taxon>
        <taxon>Pseudonocardiaceae</taxon>
        <taxon>Pseudonocardia</taxon>
    </lineage>
</organism>
<reference evidence="7" key="1">
    <citation type="submission" date="2023-07" db="EMBL/GenBank/DDBJ databases">
        <title>30 novel species of actinomycetes from the DSMZ collection.</title>
        <authorList>
            <person name="Nouioui I."/>
        </authorList>
    </citation>
    <scope>NUCLEOTIDE SEQUENCE [LARGE SCALE GENOMIC DNA]</scope>
    <source>
        <strain evidence="7">DSM 45834</strain>
    </source>
</reference>